<dbReference type="EMBL" id="MFVE01000005">
    <property type="protein sequence ID" value="OGI95634.1"/>
    <property type="molecule type" value="Genomic_DNA"/>
</dbReference>
<dbReference type="InterPro" id="IPR004821">
    <property type="entry name" value="Cyt_trans-like"/>
</dbReference>
<gene>
    <name evidence="4" type="ORF">A2917_03735</name>
</gene>
<dbReference type="InterPro" id="IPR014729">
    <property type="entry name" value="Rossmann-like_a/b/a_fold"/>
</dbReference>
<dbReference type="PANTHER" id="PTHR43793">
    <property type="entry name" value="FAD SYNTHASE"/>
    <property type="match status" value="1"/>
</dbReference>
<evidence type="ECO:0000259" key="3">
    <source>
        <dbReference type="Pfam" id="PF01467"/>
    </source>
</evidence>
<dbReference type="AlphaFoldDB" id="A0A1F6XNC4"/>
<name>A0A1F6XNC4_9BACT</name>
<evidence type="ECO:0000313" key="4">
    <source>
        <dbReference type="EMBL" id="OGI95634.1"/>
    </source>
</evidence>
<protein>
    <recommendedName>
        <fullName evidence="3">Cytidyltransferase-like domain-containing protein</fullName>
    </recommendedName>
</protein>
<dbReference type="InterPro" id="IPR050385">
    <property type="entry name" value="Archaeal_FAD_synthase"/>
</dbReference>
<accession>A0A1F6XNC4</accession>
<evidence type="ECO:0000256" key="1">
    <source>
        <dbReference type="ARBA" id="ARBA00022679"/>
    </source>
</evidence>
<keyword evidence="2" id="KW-0548">Nucleotidyltransferase</keyword>
<organism evidence="4 5">
    <name type="scientific">Candidatus Nomurabacteria bacterium RIFCSPLOWO2_01_FULL_42_17</name>
    <dbReference type="NCBI Taxonomy" id="1801780"/>
    <lineage>
        <taxon>Bacteria</taxon>
        <taxon>Candidatus Nomuraibacteriota</taxon>
    </lineage>
</organism>
<keyword evidence="1" id="KW-0808">Transferase</keyword>
<reference evidence="4 5" key="1">
    <citation type="journal article" date="2016" name="Nat. Commun.">
        <title>Thousands of microbial genomes shed light on interconnected biogeochemical processes in an aquifer system.</title>
        <authorList>
            <person name="Anantharaman K."/>
            <person name="Brown C.T."/>
            <person name="Hug L.A."/>
            <person name="Sharon I."/>
            <person name="Castelle C.J."/>
            <person name="Probst A.J."/>
            <person name="Thomas B.C."/>
            <person name="Singh A."/>
            <person name="Wilkins M.J."/>
            <person name="Karaoz U."/>
            <person name="Brodie E.L."/>
            <person name="Williams K.H."/>
            <person name="Hubbard S.S."/>
            <person name="Banfield J.F."/>
        </authorList>
    </citation>
    <scope>NUCLEOTIDE SEQUENCE [LARGE SCALE GENOMIC DNA]</scope>
</reference>
<dbReference type="Pfam" id="PF01467">
    <property type="entry name" value="CTP_transf_like"/>
    <property type="match status" value="1"/>
</dbReference>
<evidence type="ECO:0000313" key="5">
    <source>
        <dbReference type="Proteomes" id="UP000178104"/>
    </source>
</evidence>
<evidence type="ECO:0000256" key="2">
    <source>
        <dbReference type="ARBA" id="ARBA00022695"/>
    </source>
</evidence>
<dbReference type="Proteomes" id="UP000178104">
    <property type="component" value="Unassembled WGS sequence"/>
</dbReference>
<dbReference type="PANTHER" id="PTHR43793:SF1">
    <property type="entry name" value="FAD SYNTHASE"/>
    <property type="match status" value="1"/>
</dbReference>
<proteinExistence type="predicted"/>
<feature type="domain" description="Cytidyltransferase-like" evidence="3">
    <location>
        <begin position="5"/>
        <end position="104"/>
    </location>
</feature>
<sequence length="140" mass="16377">MIKGITFGAFDLLHAGHCLMLEEAKKQCDYLIVGLQKDPSETPMEYRGKKKNKPVQTLLERQIQLMANKYVDQVVIYETEEDLYKLLLDLKPDIRIIGADWKDKKFTGWDLPMKVYFNSREHNYSSSDLRKRILGNLKPI</sequence>
<comment type="caution">
    <text evidence="4">The sequence shown here is derived from an EMBL/GenBank/DDBJ whole genome shotgun (WGS) entry which is preliminary data.</text>
</comment>
<dbReference type="STRING" id="1801780.A2917_03735"/>
<dbReference type="NCBIfam" id="TIGR00125">
    <property type="entry name" value="cyt_tran_rel"/>
    <property type="match status" value="1"/>
</dbReference>
<dbReference type="Gene3D" id="3.40.50.620">
    <property type="entry name" value="HUPs"/>
    <property type="match status" value="1"/>
</dbReference>
<dbReference type="SUPFAM" id="SSF52374">
    <property type="entry name" value="Nucleotidylyl transferase"/>
    <property type="match status" value="1"/>
</dbReference>
<dbReference type="GO" id="GO:0016779">
    <property type="term" value="F:nucleotidyltransferase activity"/>
    <property type="evidence" value="ECO:0007669"/>
    <property type="project" value="UniProtKB-KW"/>
</dbReference>